<keyword evidence="2" id="KW-0539">Nucleus</keyword>
<keyword evidence="2" id="KW-0694">RNA-binding</keyword>
<dbReference type="GO" id="GO:0004518">
    <property type="term" value="F:nuclease activity"/>
    <property type="evidence" value="ECO:0007669"/>
    <property type="project" value="UniProtKB-KW"/>
</dbReference>
<dbReference type="EMBL" id="JAIWYP010000004">
    <property type="protein sequence ID" value="KAH3839911.1"/>
    <property type="molecule type" value="Genomic_DNA"/>
</dbReference>
<evidence type="ECO:0000313" key="4">
    <source>
        <dbReference type="EMBL" id="KAH3839911.1"/>
    </source>
</evidence>
<evidence type="ECO:0000256" key="2">
    <source>
        <dbReference type="RuleBase" id="RU367113"/>
    </source>
</evidence>
<comment type="subcellular location">
    <subcellularLocation>
        <location evidence="2">Nucleus</location>
    </subcellularLocation>
</comment>
<feature type="domain" description="RAI1-like" evidence="3">
    <location>
        <begin position="22"/>
        <end position="362"/>
    </location>
</feature>
<comment type="caution">
    <text evidence="4">The sequence shown here is derived from an EMBL/GenBank/DDBJ whole genome shotgun (WGS) entry which is preliminary data.</text>
</comment>
<dbReference type="EC" id="3.6.1.-" evidence="2"/>
<dbReference type="GO" id="GO:0000956">
    <property type="term" value="P:nuclear-transcribed mRNA catabolic process"/>
    <property type="evidence" value="ECO:0007669"/>
    <property type="project" value="TreeGrafter"/>
</dbReference>
<dbReference type="PANTHER" id="PTHR12395">
    <property type="entry name" value="DOM-3 RELATED"/>
    <property type="match status" value="1"/>
</dbReference>
<dbReference type="Proteomes" id="UP000828390">
    <property type="component" value="Unassembled WGS sequence"/>
</dbReference>
<comment type="similarity">
    <text evidence="1 2">Belongs to the DXO/Dom3Z family.</text>
</comment>
<accession>A0A9D4QQL5</accession>
<evidence type="ECO:0000259" key="3">
    <source>
        <dbReference type="Pfam" id="PF08652"/>
    </source>
</evidence>
<dbReference type="OrthoDB" id="5853397at2759"/>
<keyword evidence="2" id="KW-0378">Hydrolase</keyword>
<proteinExistence type="inferred from homology"/>
<name>A0A9D4QQL5_DREPO</name>
<comment type="cofactor">
    <cofactor evidence="2">
        <name>a divalent metal cation</name>
        <dbReference type="ChEBI" id="CHEBI:60240"/>
    </cofactor>
</comment>
<evidence type="ECO:0000256" key="1">
    <source>
        <dbReference type="ARBA" id="ARBA00006562"/>
    </source>
</evidence>
<sequence length="365" mass="42759">MFHTKYDGFDDPFPDGRVFPGPLVIGCFSVDGTGTLTFDNTKMRYLKLPNAHEQVNYDLNEGYIDITKEPDEKKDNIDYVLRWLNQQREGRVEHGYESASPGQCISVNKLKDVFVCRRKFLETLISTPFEEQQGWKLSVIVHNDTIYMCQIGGETVPVPNSSVELWRKSCFWGWKLRQFITADDRGGNPVPTRPCNPLEEFDTVNKLEIQNHTLVYSSEIAAFDDEKQKYVSMKTCKKPTDVRQDKNFTRFKLQQWWAYCQLGGVSGVHVGYRDDNGIVTSLKYMSINDLLRYRRRWKDNICYHFLDGFLTWMKAVIKKSRPGTKVHLFEYFPGDKKKNYEDSIIRYSPQLNDEFNFLPSWFTEE</sequence>
<gene>
    <name evidence="4" type="ORF">DPMN_113351</name>
</gene>
<comment type="function">
    <text evidence="2">Decapping enzyme for NAD-capped RNAs: specifically hydrolyzes the nicotinamide adenine dinucleotide (NAD) cap from a subset of RNAs by removing the entire NAD moiety from the 5'-end of an NAD-capped RNA.</text>
</comment>
<keyword evidence="2" id="KW-0540">Nuclease</keyword>
<dbReference type="InterPro" id="IPR013961">
    <property type="entry name" value="RAI1"/>
</dbReference>
<organism evidence="4 5">
    <name type="scientific">Dreissena polymorpha</name>
    <name type="common">Zebra mussel</name>
    <name type="synonym">Mytilus polymorpha</name>
    <dbReference type="NCBI Taxonomy" id="45954"/>
    <lineage>
        <taxon>Eukaryota</taxon>
        <taxon>Metazoa</taxon>
        <taxon>Spiralia</taxon>
        <taxon>Lophotrochozoa</taxon>
        <taxon>Mollusca</taxon>
        <taxon>Bivalvia</taxon>
        <taxon>Autobranchia</taxon>
        <taxon>Heteroconchia</taxon>
        <taxon>Euheterodonta</taxon>
        <taxon>Imparidentia</taxon>
        <taxon>Neoheterodontei</taxon>
        <taxon>Myida</taxon>
        <taxon>Dreissenoidea</taxon>
        <taxon>Dreissenidae</taxon>
        <taxon>Dreissena</taxon>
    </lineage>
</organism>
<dbReference type="GO" id="GO:0000166">
    <property type="term" value="F:nucleotide binding"/>
    <property type="evidence" value="ECO:0007669"/>
    <property type="project" value="UniProtKB-KW"/>
</dbReference>
<evidence type="ECO:0000313" key="5">
    <source>
        <dbReference type="Proteomes" id="UP000828390"/>
    </source>
</evidence>
<keyword evidence="5" id="KW-1185">Reference proteome</keyword>
<dbReference type="GO" id="GO:0034353">
    <property type="term" value="F:mRNA 5'-diphosphatase activity"/>
    <property type="evidence" value="ECO:0007669"/>
    <property type="project" value="TreeGrafter"/>
</dbReference>
<dbReference type="GO" id="GO:0110155">
    <property type="term" value="P:NAD-cap decapping"/>
    <property type="evidence" value="ECO:0007669"/>
    <property type="project" value="TreeGrafter"/>
</dbReference>
<dbReference type="Pfam" id="PF08652">
    <property type="entry name" value="RAI1"/>
    <property type="match status" value="1"/>
</dbReference>
<dbReference type="GO" id="GO:0046872">
    <property type="term" value="F:metal ion binding"/>
    <property type="evidence" value="ECO:0007669"/>
    <property type="project" value="UniProtKB-KW"/>
</dbReference>
<dbReference type="AlphaFoldDB" id="A0A9D4QQL5"/>
<keyword evidence="2" id="KW-0479">Metal-binding</keyword>
<dbReference type="GO" id="GO:0005634">
    <property type="term" value="C:nucleus"/>
    <property type="evidence" value="ECO:0007669"/>
    <property type="project" value="UniProtKB-SubCell"/>
</dbReference>
<dbReference type="InterPro" id="IPR039039">
    <property type="entry name" value="RAI1-like_fam"/>
</dbReference>
<reference evidence="4" key="1">
    <citation type="journal article" date="2019" name="bioRxiv">
        <title>The Genome of the Zebra Mussel, Dreissena polymorpha: A Resource for Invasive Species Research.</title>
        <authorList>
            <person name="McCartney M.A."/>
            <person name="Auch B."/>
            <person name="Kono T."/>
            <person name="Mallez S."/>
            <person name="Zhang Y."/>
            <person name="Obille A."/>
            <person name="Becker A."/>
            <person name="Abrahante J.E."/>
            <person name="Garbe J."/>
            <person name="Badalamenti J.P."/>
            <person name="Herman A."/>
            <person name="Mangelson H."/>
            <person name="Liachko I."/>
            <person name="Sullivan S."/>
            <person name="Sone E.D."/>
            <person name="Koren S."/>
            <person name="Silverstein K.A.T."/>
            <person name="Beckman K.B."/>
            <person name="Gohl D.M."/>
        </authorList>
    </citation>
    <scope>NUCLEOTIDE SEQUENCE</scope>
    <source>
        <strain evidence="4">Duluth1</strain>
        <tissue evidence="4">Whole animal</tissue>
    </source>
</reference>
<dbReference type="GO" id="GO:0003723">
    <property type="term" value="F:RNA binding"/>
    <property type="evidence" value="ECO:0007669"/>
    <property type="project" value="UniProtKB-KW"/>
</dbReference>
<dbReference type="PANTHER" id="PTHR12395:SF9">
    <property type="entry name" value="DECAPPING AND EXORIBONUCLEASE PROTEIN"/>
    <property type="match status" value="1"/>
</dbReference>
<reference evidence="4" key="2">
    <citation type="submission" date="2020-11" db="EMBL/GenBank/DDBJ databases">
        <authorList>
            <person name="McCartney M.A."/>
            <person name="Auch B."/>
            <person name="Kono T."/>
            <person name="Mallez S."/>
            <person name="Becker A."/>
            <person name="Gohl D.M."/>
            <person name="Silverstein K.A.T."/>
            <person name="Koren S."/>
            <person name="Bechman K.B."/>
            <person name="Herman A."/>
            <person name="Abrahante J.E."/>
            <person name="Garbe J."/>
        </authorList>
    </citation>
    <scope>NUCLEOTIDE SEQUENCE</scope>
    <source>
        <strain evidence="4">Duluth1</strain>
        <tissue evidence="4">Whole animal</tissue>
    </source>
</reference>
<dbReference type="GO" id="GO:0005829">
    <property type="term" value="C:cytosol"/>
    <property type="evidence" value="ECO:0007669"/>
    <property type="project" value="TreeGrafter"/>
</dbReference>
<keyword evidence="2" id="KW-0547">Nucleotide-binding</keyword>
<protein>
    <recommendedName>
        <fullName evidence="2">Decapping nuclease</fullName>
        <ecNumber evidence="2">3.6.1.-</ecNumber>
    </recommendedName>
</protein>